<evidence type="ECO:0000256" key="1">
    <source>
        <dbReference type="SAM" id="Phobius"/>
    </source>
</evidence>
<keyword evidence="1" id="KW-0472">Membrane</keyword>
<feature type="transmembrane region" description="Helical" evidence="1">
    <location>
        <begin position="76"/>
        <end position="95"/>
    </location>
</feature>
<evidence type="ECO:0000313" key="3">
    <source>
        <dbReference type="Proteomes" id="UP000253551"/>
    </source>
</evidence>
<dbReference type="Proteomes" id="UP000253551">
    <property type="component" value="Unassembled WGS sequence"/>
</dbReference>
<dbReference type="EMBL" id="PJQM01001618">
    <property type="protein sequence ID" value="RCI01901.1"/>
    <property type="molecule type" value="Genomic_DNA"/>
</dbReference>
<evidence type="ECO:0000313" key="2">
    <source>
        <dbReference type="EMBL" id="RCI01901.1"/>
    </source>
</evidence>
<keyword evidence="1" id="KW-1133">Transmembrane helix</keyword>
<name>A0A367KID8_RHIST</name>
<organism evidence="2 3">
    <name type="scientific">Rhizopus stolonifer</name>
    <name type="common">Rhizopus nigricans</name>
    <dbReference type="NCBI Taxonomy" id="4846"/>
    <lineage>
        <taxon>Eukaryota</taxon>
        <taxon>Fungi</taxon>
        <taxon>Fungi incertae sedis</taxon>
        <taxon>Mucoromycota</taxon>
        <taxon>Mucoromycotina</taxon>
        <taxon>Mucoromycetes</taxon>
        <taxon>Mucorales</taxon>
        <taxon>Mucorineae</taxon>
        <taxon>Rhizopodaceae</taxon>
        <taxon>Rhizopus</taxon>
    </lineage>
</organism>
<dbReference type="OrthoDB" id="2378895at2759"/>
<dbReference type="AlphaFoldDB" id="A0A367KID8"/>
<feature type="non-terminal residue" evidence="2">
    <location>
        <position position="96"/>
    </location>
</feature>
<sequence length="96" mass="10748">MSETPLIVPLLTSAASAFGTGLLGAIWYTKKKQNQRIETERKEGIRHLPLRSKPRKLTPAEYAVVQQEARFFALKTLGLGTLLTLTGMATVSWWFD</sequence>
<evidence type="ECO:0008006" key="4">
    <source>
        <dbReference type="Google" id="ProtNLM"/>
    </source>
</evidence>
<reference evidence="2 3" key="1">
    <citation type="journal article" date="2018" name="G3 (Bethesda)">
        <title>Phylogenetic and Phylogenomic Definition of Rhizopus Species.</title>
        <authorList>
            <person name="Gryganskyi A.P."/>
            <person name="Golan J."/>
            <person name="Dolatabadi S."/>
            <person name="Mondo S."/>
            <person name="Robb S."/>
            <person name="Idnurm A."/>
            <person name="Muszewska A."/>
            <person name="Steczkiewicz K."/>
            <person name="Masonjones S."/>
            <person name="Liao H.L."/>
            <person name="Gajdeczka M.T."/>
            <person name="Anike F."/>
            <person name="Vuek A."/>
            <person name="Anishchenko I.M."/>
            <person name="Voigt K."/>
            <person name="de Hoog G.S."/>
            <person name="Smith M.E."/>
            <person name="Heitman J."/>
            <person name="Vilgalys R."/>
            <person name="Stajich J.E."/>
        </authorList>
    </citation>
    <scope>NUCLEOTIDE SEQUENCE [LARGE SCALE GENOMIC DNA]</scope>
    <source>
        <strain evidence="2 3">LSU 92-RS-03</strain>
    </source>
</reference>
<protein>
    <recommendedName>
        <fullName evidence="4">Transmembrane protein 242</fullName>
    </recommendedName>
</protein>
<comment type="caution">
    <text evidence="2">The sequence shown here is derived from an EMBL/GenBank/DDBJ whole genome shotgun (WGS) entry which is preliminary data.</text>
</comment>
<keyword evidence="3" id="KW-1185">Reference proteome</keyword>
<gene>
    <name evidence="2" type="ORF">CU098_012357</name>
</gene>
<accession>A0A367KID8</accession>
<proteinExistence type="predicted"/>
<keyword evidence="1" id="KW-0812">Transmembrane</keyword>
<feature type="transmembrane region" description="Helical" evidence="1">
    <location>
        <begin position="6"/>
        <end position="28"/>
    </location>
</feature>